<reference evidence="2" key="1">
    <citation type="submission" date="2016-10" db="EMBL/GenBank/DDBJ databases">
        <authorList>
            <person name="Varghese N."/>
            <person name="Submissions S."/>
        </authorList>
    </citation>
    <scope>NUCLEOTIDE SEQUENCE [LARGE SCALE GENOMIC DNA]</scope>
    <source>
        <strain evidence="2">CCTCC 2012022</strain>
    </source>
</reference>
<dbReference type="Proteomes" id="UP000243063">
    <property type="component" value="Chromosome I"/>
</dbReference>
<evidence type="ECO:0000313" key="2">
    <source>
        <dbReference type="Proteomes" id="UP000243063"/>
    </source>
</evidence>
<evidence type="ECO:0000313" key="1">
    <source>
        <dbReference type="EMBL" id="SDU16533.1"/>
    </source>
</evidence>
<organism evidence="1 2">
    <name type="scientific">Geopseudomonas guangdongensis</name>
    <dbReference type="NCBI Taxonomy" id="1245526"/>
    <lineage>
        <taxon>Bacteria</taxon>
        <taxon>Pseudomonadati</taxon>
        <taxon>Pseudomonadota</taxon>
        <taxon>Gammaproteobacteria</taxon>
        <taxon>Pseudomonadales</taxon>
        <taxon>Pseudomonadaceae</taxon>
        <taxon>Geopseudomonas</taxon>
    </lineage>
</organism>
<name>A0A1H2GA61_9GAMM</name>
<dbReference type="RefSeq" id="WP_090213566.1">
    <property type="nucleotide sequence ID" value="NZ_LT629780.1"/>
</dbReference>
<dbReference type="InterPro" id="IPR046733">
    <property type="entry name" value="DUF6625"/>
</dbReference>
<protein>
    <submittedName>
        <fullName evidence="1">Uncharacterized protein</fullName>
    </submittedName>
</protein>
<accession>A0A1H2GA61</accession>
<sequence>MTAPRLLFLVPYFGRWPFWMPFFLQSCRFNPDVQWLFFTDCGTPPDAPDNVRFRAMSFADYCALVSARLGIDFRPQSPYKLCDLKPALGHVHADELEGFDFWGFSDIDLVYGDLRGYFSAERLQRFDLLSTHERRVSGHLCLLRNNARMREAFMQVPGWQAKLASSEHNAFDEGAFSRLFIRHKSWPAPLRRLADACNPWRRCSEFVEAFSTPNGRVAWLDGSFDFPRRWIWQRGQLRNDRDGTRQFPYFHFIGWKCDAWPAHGEHELSGDAALAAQDAWSITPQGFREV</sequence>
<dbReference type="AlphaFoldDB" id="A0A1H2GA61"/>
<proteinExistence type="predicted"/>
<dbReference type="Pfam" id="PF20330">
    <property type="entry name" value="DUF6625"/>
    <property type="match status" value="1"/>
</dbReference>
<dbReference type="STRING" id="1245526.SAMN05216580_1676"/>
<dbReference type="PROSITE" id="PS51257">
    <property type="entry name" value="PROKAR_LIPOPROTEIN"/>
    <property type="match status" value="1"/>
</dbReference>
<gene>
    <name evidence="1" type="ORF">SAMN05216580_1676</name>
</gene>
<dbReference type="OrthoDB" id="1910631at2"/>
<keyword evidence="2" id="KW-1185">Reference proteome</keyword>
<dbReference type="EMBL" id="LT629780">
    <property type="protein sequence ID" value="SDU16533.1"/>
    <property type="molecule type" value="Genomic_DNA"/>
</dbReference>